<gene>
    <name evidence="1" type="ORF">NBC122_02700</name>
</gene>
<dbReference type="RefSeq" id="WP_133440836.1">
    <property type="nucleotide sequence ID" value="NZ_CP037954.1"/>
</dbReference>
<dbReference type="KEGG" id="csal:NBC122_02700"/>
<keyword evidence="2" id="KW-1185">Reference proteome</keyword>
<reference evidence="1 2" key="1">
    <citation type="submission" date="2019-03" db="EMBL/GenBank/DDBJ databases">
        <authorList>
            <person name="Kim H."/>
            <person name="Yu S.-M."/>
        </authorList>
    </citation>
    <scope>NUCLEOTIDE SEQUENCE [LARGE SCALE GENOMIC DNA]</scope>
    <source>
        <strain evidence="1 2">NBC122</strain>
    </source>
</reference>
<evidence type="ECO:0000313" key="1">
    <source>
        <dbReference type="EMBL" id="QBO59502.1"/>
    </source>
</evidence>
<dbReference type="AlphaFoldDB" id="A0A4P6ZIR4"/>
<dbReference type="EMBL" id="CP037954">
    <property type="protein sequence ID" value="QBO59502.1"/>
    <property type="molecule type" value="Genomic_DNA"/>
</dbReference>
<dbReference type="Proteomes" id="UP000294419">
    <property type="component" value="Chromosome"/>
</dbReference>
<name>A0A4P6ZIR4_9FLAO</name>
<sequence length="213" mass="24062">MLAVSNLIKNFSEEPLTRQVMLSLLSDYKRPNDKISEMVKAGYLRTVKKGLYVPGSKLDLVSPELFLVANHLRGPSYVSLEAALSHWGFIPERVYEVTSATTKTTKTYNTEIGRFSYHHLPLPYYSMGIDRVSLTKKQAVLMASPEKAICDKIVTTSGILLRSINQVITFLTEDMRIDENMLLKLNSDTIDSWIQDAPKKSSLEMLTKTLKTL</sequence>
<organism evidence="1 2">
    <name type="scientific">Chryseobacterium salivictor</name>
    <dbReference type="NCBI Taxonomy" id="2547600"/>
    <lineage>
        <taxon>Bacteria</taxon>
        <taxon>Pseudomonadati</taxon>
        <taxon>Bacteroidota</taxon>
        <taxon>Flavobacteriia</taxon>
        <taxon>Flavobacteriales</taxon>
        <taxon>Weeksellaceae</taxon>
        <taxon>Chryseobacterium group</taxon>
        <taxon>Chryseobacterium</taxon>
    </lineage>
</organism>
<evidence type="ECO:0000313" key="2">
    <source>
        <dbReference type="Proteomes" id="UP000294419"/>
    </source>
</evidence>
<dbReference type="OrthoDB" id="9798269at2"/>
<protein>
    <recommendedName>
        <fullName evidence="3">Transcriptional regulator, AbiEi antitoxin, Type IV TA system</fullName>
    </recommendedName>
</protein>
<proteinExistence type="predicted"/>
<accession>A0A4P6ZIR4</accession>
<evidence type="ECO:0008006" key="3">
    <source>
        <dbReference type="Google" id="ProtNLM"/>
    </source>
</evidence>